<evidence type="ECO:0000256" key="1">
    <source>
        <dbReference type="ARBA" id="ARBA00001966"/>
    </source>
</evidence>
<dbReference type="NCBIfam" id="TIGR02495">
    <property type="entry name" value="NrdG2"/>
    <property type="match status" value="1"/>
</dbReference>
<dbReference type="Gene3D" id="3.20.20.70">
    <property type="entry name" value="Aldolase class I"/>
    <property type="match status" value="1"/>
</dbReference>
<evidence type="ECO:0000256" key="5">
    <source>
        <dbReference type="ARBA" id="ARBA00022723"/>
    </source>
</evidence>
<reference evidence="10" key="1">
    <citation type="journal article" date="2020" name="mSystems">
        <title>Genome- and Community-Level Interaction Insights into Carbon Utilization and Element Cycling Functions of Hydrothermarchaeota in Hydrothermal Sediment.</title>
        <authorList>
            <person name="Zhou Z."/>
            <person name="Liu Y."/>
            <person name="Xu W."/>
            <person name="Pan J."/>
            <person name="Luo Z.H."/>
            <person name="Li M."/>
        </authorList>
    </citation>
    <scope>NUCLEOTIDE SEQUENCE [LARGE SCALE GENOMIC DNA]</scope>
    <source>
        <strain evidence="10">SpSt-81</strain>
    </source>
</reference>
<sequence>MKISGYLGFSLVDYPGKPSFVIFTQGCNFRCPFCHNPELISTRKKGIYSEDFIIEEIDRRKKIIKGIVITGGEPTLNEDLPSFLFKLKRKRYSIKLDTNGSNPKMLIELIKGKLVDYVAMDFKTSPSKYAMAIGLSEELVQKYLNKIKESLRILKESNINFEIRTTVVPNIVEKEDIIEIKNIIEDVPYYLQTFKPEKTLDHNYRKLSPYSKEYLKELSILSKGNLR</sequence>
<comment type="cofactor">
    <cofactor evidence="1">
        <name>[4Fe-4S] cluster</name>
        <dbReference type="ChEBI" id="CHEBI:49883"/>
    </cofactor>
</comment>
<dbReference type="PROSITE" id="PS51918">
    <property type="entry name" value="RADICAL_SAM"/>
    <property type="match status" value="1"/>
</dbReference>
<dbReference type="InterPro" id="IPR012840">
    <property type="entry name" value="NrdG2"/>
</dbReference>
<protein>
    <submittedName>
        <fullName evidence="10">Anaerobic ribonucleoside-triphosphate reductase activating protein</fullName>
    </submittedName>
</protein>
<name>A0A7C3RLH3_DICTH</name>
<evidence type="ECO:0000256" key="7">
    <source>
        <dbReference type="ARBA" id="ARBA00023004"/>
    </source>
</evidence>
<dbReference type="SFLD" id="SFLDG01094">
    <property type="entry name" value="Uncharacterised_Radical_SAM_Su"/>
    <property type="match status" value="1"/>
</dbReference>
<keyword evidence="4" id="KW-0949">S-adenosyl-L-methionine</keyword>
<evidence type="ECO:0000256" key="4">
    <source>
        <dbReference type="ARBA" id="ARBA00022691"/>
    </source>
</evidence>
<organism evidence="10">
    <name type="scientific">Dictyoglomus thermophilum</name>
    <dbReference type="NCBI Taxonomy" id="14"/>
    <lineage>
        <taxon>Bacteria</taxon>
        <taxon>Pseudomonadati</taxon>
        <taxon>Dictyoglomota</taxon>
        <taxon>Dictyoglomia</taxon>
        <taxon>Dictyoglomales</taxon>
        <taxon>Dictyoglomaceae</taxon>
        <taxon>Dictyoglomus</taxon>
    </lineage>
</organism>
<evidence type="ECO:0000256" key="6">
    <source>
        <dbReference type="ARBA" id="ARBA00023002"/>
    </source>
</evidence>
<keyword evidence="6" id="KW-0560">Oxidoreductase</keyword>
<dbReference type="EMBL" id="DTIN01000011">
    <property type="protein sequence ID" value="HFX13156.1"/>
    <property type="molecule type" value="Genomic_DNA"/>
</dbReference>
<feature type="domain" description="Radical SAM core" evidence="9">
    <location>
        <begin position="13"/>
        <end position="225"/>
    </location>
</feature>
<evidence type="ECO:0000256" key="8">
    <source>
        <dbReference type="ARBA" id="ARBA00023014"/>
    </source>
</evidence>
<dbReference type="GO" id="GO:0051539">
    <property type="term" value="F:4 iron, 4 sulfur cluster binding"/>
    <property type="evidence" value="ECO:0007669"/>
    <property type="project" value="UniProtKB-KW"/>
</dbReference>
<accession>A0A7C3RLH3</accession>
<dbReference type="PANTHER" id="PTHR30352">
    <property type="entry name" value="PYRUVATE FORMATE-LYASE-ACTIVATING ENZYME"/>
    <property type="match status" value="1"/>
</dbReference>
<dbReference type="InterPro" id="IPR006638">
    <property type="entry name" value="Elp3/MiaA/NifB-like_rSAM"/>
</dbReference>
<dbReference type="SFLD" id="SFLDG01067">
    <property type="entry name" value="SPASM/twitch_domain_containing"/>
    <property type="match status" value="1"/>
</dbReference>
<gene>
    <name evidence="10" type="ORF">ENW00_03230</name>
</gene>
<dbReference type="InterPro" id="IPR058240">
    <property type="entry name" value="rSAM_sf"/>
</dbReference>
<dbReference type="PROSITE" id="PS01087">
    <property type="entry name" value="RADICAL_ACTIVATING"/>
    <property type="match status" value="1"/>
</dbReference>
<evidence type="ECO:0000256" key="2">
    <source>
        <dbReference type="ARBA" id="ARBA00009777"/>
    </source>
</evidence>
<evidence type="ECO:0000256" key="3">
    <source>
        <dbReference type="ARBA" id="ARBA00022485"/>
    </source>
</evidence>
<dbReference type="SUPFAM" id="SSF102114">
    <property type="entry name" value="Radical SAM enzymes"/>
    <property type="match status" value="1"/>
</dbReference>
<dbReference type="Pfam" id="PF04055">
    <property type="entry name" value="Radical_SAM"/>
    <property type="match status" value="1"/>
</dbReference>
<keyword evidence="7" id="KW-0408">Iron</keyword>
<dbReference type="InterPro" id="IPR034457">
    <property type="entry name" value="Organic_radical-activating"/>
</dbReference>
<comment type="similarity">
    <text evidence="2">Belongs to the organic radical-activating enzymes family.</text>
</comment>
<dbReference type="SMART" id="SM00729">
    <property type="entry name" value="Elp3"/>
    <property type="match status" value="1"/>
</dbReference>
<dbReference type="InterPro" id="IPR007197">
    <property type="entry name" value="rSAM"/>
</dbReference>
<keyword evidence="8" id="KW-0411">Iron-sulfur</keyword>
<dbReference type="InterPro" id="IPR013785">
    <property type="entry name" value="Aldolase_TIM"/>
</dbReference>
<dbReference type="GO" id="GO:0016491">
    <property type="term" value="F:oxidoreductase activity"/>
    <property type="evidence" value="ECO:0007669"/>
    <property type="project" value="UniProtKB-KW"/>
</dbReference>
<dbReference type="CDD" id="cd01335">
    <property type="entry name" value="Radical_SAM"/>
    <property type="match status" value="1"/>
</dbReference>
<dbReference type="SFLD" id="SFLDS00029">
    <property type="entry name" value="Radical_SAM"/>
    <property type="match status" value="1"/>
</dbReference>
<proteinExistence type="inferred from homology"/>
<dbReference type="PANTHER" id="PTHR30352:SF13">
    <property type="entry name" value="GLYCYL-RADICAL ENZYME ACTIVATING ENZYME YJJW-RELATED"/>
    <property type="match status" value="1"/>
</dbReference>
<dbReference type="InterPro" id="IPR001989">
    <property type="entry name" value="Radical_activat_CS"/>
</dbReference>
<comment type="caution">
    <text evidence="10">The sequence shown here is derived from an EMBL/GenBank/DDBJ whole genome shotgun (WGS) entry which is preliminary data.</text>
</comment>
<dbReference type="GO" id="GO:0046872">
    <property type="term" value="F:metal ion binding"/>
    <property type="evidence" value="ECO:0007669"/>
    <property type="project" value="UniProtKB-KW"/>
</dbReference>
<evidence type="ECO:0000259" key="9">
    <source>
        <dbReference type="PROSITE" id="PS51918"/>
    </source>
</evidence>
<dbReference type="AlphaFoldDB" id="A0A7C3RLH3"/>
<keyword evidence="3" id="KW-0004">4Fe-4S</keyword>
<evidence type="ECO:0000313" key="10">
    <source>
        <dbReference type="EMBL" id="HFX13156.1"/>
    </source>
</evidence>
<keyword evidence="5" id="KW-0479">Metal-binding</keyword>